<dbReference type="EMBL" id="CM042031">
    <property type="protein sequence ID" value="KAI3784342.1"/>
    <property type="molecule type" value="Genomic_DNA"/>
</dbReference>
<evidence type="ECO:0000313" key="2">
    <source>
        <dbReference type="Proteomes" id="UP001056120"/>
    </source>
</evidence>
<name>A0ACB9GLL5_9ASTR</name>
<accession>A0ACB9GLL5</accession>
<organism evidence="1 2">
    <name type="scientific">Smallanthus sonchifolius</name>
    <dbReference type="NCBI Taxonomy" id="185202"/>
    <lineage>
        <taxon>Eukaryota</taxon>
        <taxon>Viridiplantae</taxon>
        <taxon>Streptophyta</taxon>
        <taxon>Embryophyta</taxon>
        <taxon>Tracheophyta</taxon>
        <taxon>Spermatophyta</taxon>
        <taxon>Magnoliopsida</taxon>
        <taxon>eudicotyledons</taxon>
        <taxon>Gunneridae</taxon>
        <taxon>Pentapetalae</taxon>
        <taxon>asterids</taxon>
        <taxon>campanulids</taxon>
        <taxon>Asterales</taxon>
        <taxon>Asteraceae</taxon>
        <taxon>Asteroideae</taxon>
        <taxon>Heliantheae alliance</taxon>
        <taxon>Millerieae</taxon>
        <taxon>Smallanthus</taxon>
    </lineage>
</organism>
<evidence type="ECO:0000313" key="1">
    <source>
        <dbReference type="EMBL" id="KAI3784342.1"/>
    </source>
</evidence>
<protein>
    <submittedName>
        <fullName evidence="1">Uncharacterized protein</fullName>
    </submittedName>
</protein>
<keyword evidence="2" id="KW-1185">Reference proteome</keyword>
<proteinExistence type="predicted"/>
<dbReference type="Proteomes" id="UP001056120">
    <property type="component" value="Linkage Group LG14"/>
</dbReference>
<sequence>MNSVGIHLIHAPVLHPISEGLFNFVIGWTFMFAPLLFTDRNRNRYKPNTEHTPKKLGTVVAVAVTVAEQVWWWLRWSEIRVWLERVERERERESRETLEFLLYI</sequence>
<reference evidence="2" key="1">
    <citation type="journal article" date="2022" name="Mol. Ecol. Resour.">
        <title>The genomes of chicory, endive, great burdock and yacon provide insights into Asteraceae palaeo-polyploidization history and plant inulin production.</title>
        <authorList>
            <person name="Fan W."/>
            <person name="Wang S."/>
            <person name="Wang H."/>
            <person name="Wang A."/>
            <person name="Jiang F."/>
            <person name="Liu H."/>
            <person name="Zhao H."/>
            <person name="Xu D."/>
            <person name="Zhang Y."/>
        </authorList>
    </citation>
    <scope>NUCLEOTIDE SEQUENCE [LARGE SCALE GENOMIC DNA]</scope>
    <source>
        <strain evidence="2">cv. Yunnan</strain>
    </source>
</reference>
<comment type="caution">
    <text evidence="1">The sequence shown here is derived from an EMBL/GenBank/DDBJ whole genome shotgun (WGS) entry which is preliminary data.</text>
</comment>
<reference evidence="1 2" key="2">
    <citation type="journal article" date="2022" name="Mol. Ecol. Resour.">
        <title>The genomes of chicory, endive, great burdock and yacon provide insights into Asteraceae paleo-polyploidization history and plant inulin production.</title>
        <authorList>
            <person name="Fan W."/>
            <person name="Wang S."/>
            <person name="Wang H."/>
            <person name="Wang A."/>
            <person name="Jiang F."/>
            <person name="Liu H."/>
            <person name="Zhao H."/>
            <person name="Xu D."/>
            <person name="Zhang Y."/>
        </authorList>
    </citation>
    <scope>NUCLEOTIDE SEQUENCE [LARGE SCALE GENOMIC DNA]</scope>
    <source>
        <strain evidence="2">cv. Yunnan</strain>
        <tissue evidence="1">Leaves</tissue>
    </source>
</reference>
<gene>
    <name evidence="1" type="ORF">L1987_43440</name>
</gene>